<accession>A0A6G1PBR5</accession>
<dbReference type="Proteomes" id="UP000503349">
    <property type="component" value="Chromosome 3"/>
</dbReference>
<dbReference type="EMBL" id="CM015714">
    <property type="protein sequence ID" value="KAF3687741.1"/>
    <property type="molecule type" value="Genomic_DNA"/>
</dbReference>
<reference evidence="2 3" key="1">
    <citation type="submission" date="2019-02" db="EMBL/GenBank/DDBJ databases">
        <title>Opniocepnalus argus genome.</title>
        <authorList>
            <person name="Zhou C."/>
            <person name="Xiao S."/>
        </authorList>
    </citation>
    <scope>NUCLEOTIDE SEQUENCE [LARGE SCALE GENOMIC DNA]</scope>
    <source>
        <strain evidence="2">OARG1902GOOAL</strain>
        <tissue evidence="2">Muscle</tissue>
    </source>
</reference>
<name>A0A6G1PBR5_CHAAH</name>
<organism evidence="2 3">
    <name type="scientific">Channa argus</name>
    <name type="common">Northern snakehead</name>
    <name type="synonym">Ophicephalus argus</name>
    <dbReference type="NCBI Taxonomy" id="215402"/>
    <lineage>
        <taxon>Eukaryota</taxon>
        <taxon>Metazoa</taxon>
        <taxon>Chordata</taxon>
        <taxon>Craniata</taxon>
        <taxon>Vertebrata</taxon>
        <taxon>Euteleostomi</taxon>
        <taxon>Actinopterygii</taxon>
        <taxon>Neopterygii</taxon>
        <taxon>Teleostei</taxon>
        <taxon>Neoteleostei</taxon>
        <taxon>Acanthomorphata</taxon>
        <taxon>Anabantaria</taxon>
        <taxon>Anabantiformes</taxon>
        <taxon>Channoidei</taxon>
        <taxon>Channidae</taxon>
        <taxon>Channa</taxon>
    </lineage>
</organism>
<proteinExistence type="predicted"/>
<protein>
    <submittedName>
        <fullName evidence="2">Uncharacterized protein</fullName>
    </submittedName>
</protein>
<feature type="region of interest" description="Disordered" evidence="1">
    <location>
        <begin position="78"/>
        <end position="131"/>
    </location>
</feature>
<keyword evidence="3" id="KW-1185">Reference proteome</keyword>
<evidence type="ECO:0000313" key="2">
    <source>
        <dbReference type="EMBL" id="KAF3687741.1"/>
    </source>
</evidence>
<feature type="compositionally biased region" description="Polar residues" evidence="1">
    <location>
        <begin position="84"/>
        <end position="94"/>
    </location>
</feature>
<gene>
    <name evidence="2" type="ORF">EXN66_Car003413</name>
</gene>
<sequence>MWLSSTKSVRACEIGDIHTNVKRLQLQYDSAFAESVCVACADHTHCWIPQNIAAQRSLIINAVLLLLVLPSPVTHAAHAHERNTAAQTVTSPIQTGKPRHTPSDSWTGDAGTGYPTHTAGGPDELTSPGRLKIRRHTSAPIRSCSTRAVRRVFELFLFLKYASVSGLPVTEIIAADLWT</sequence>
<evidence type="ECO:0000256" key="1">
    <source>
        <dbReference type="SAM" id="MobiDB-lite"/>
    </source>
</evidence>
<reference evidence="3" key="2">
    <citation type="submission" date="2019-02" db="EMBL/GenBank/DDBJ databases">
        <title>Opniocepnalus argus Var Kimnra genome.</title>
        <authorList>
            <person name="Zhou C."/>
            <person name="Xiao S."/>
        </authorList>
    </citation>
    <scope>NUCLEOTIDE SEQUENCE [LARGE SCALE GENOMIC DNA]</scope>
</reference>
<evidence type="ECO:0000313" key="3">
    <source>
        <dbReference type="Proteomes" id="UP000503349"/>
    </source>
</evidence>
<dbReference type="AlphaFoldDB" id="A0A6G1PBR5"/>